<gene>
    <name evidence="2" type="ORF">VHEMI02487</name>
</gene>
<evidence type="ECO:0000313" key="3">
    <source>
        <dbReference type="Proteomes" id="UP000039046"/>
    </source>
</evidence>
<dbReference type="Pfam" id="PF00378">
    <property type="entry name" value="ECH_1"/>
    <property type="match status" value="1"/>
</dbReference>
<dbReference type="Proteomes" id="UP000039046">
    <property type="component" value="Unassembled WGS sequence"/>
</dbReference>
<dbReference type="CDD" id="cd06558">
    <property type="entry name" value="crotonase-like"/>
    <property type="match status" value="1"/>
</dbReference>
<feature type="signal peptide" evidence="1">
    <location>
        <begin position="1"/>
        <end position="18"/>
    </location>
</feature>
<dbReference type="PANTHER" id="PTHR43459">
    <property type="entry name" value="ENOYL-COA HYDRATASE"/>
    <property type="match status" value="1"/>
</dbReference>
<name>A0A0A1SPR3_9HYPO</name>
<accession>A0A0A1SPR3</accession>
<dbReference type="STRING" id="1531966.A0A0A1SPR3"/>
<dbReference type="InterPro" id="IPR001753">
    <property type="entry name" value="Enoyl-CoA_hydra/iso"/>
</dbReference>
<sequence length="305" mass="33263">MRSHLLPSLLPFIGVTIATMHNFTTLETSSAKGVLTVTINNKASKVNLIGQRVLAEIETLMDEVKDDAETKIVVFQSGNPTFFSAHYDFIPRETDLYPPGDPAMKDFAGKILYKITSLRQATIAVIDGPARGIANELIVACDMRFASNKAILGSPEVMIGINTAGGGFINMARILGRARALEYALSGQDVDAFEAEKLGWINKAFHSSSDLYRHVHNLTSRIALFPSESIASIKSTINLVTKPTWDEIALNGAEYRKLAQGPEARELIGKFLKLSKNLTDVEVEKHLGDSILEIYGDESTGDAGH</sequence>
<feature type="chain" id="PRO_5001979187" description="Enoyl-CoA hydratase/isomerase family protein" evidence="1">
    <location>
        <begin position="19"/>
        <end position="305"/>
    </location>
</feature>
<proteinExistence type="predicted"/>
<evidence type="ECO:0000256" key="1">
    <source>
        <dbReference type="SAM" id="SignalP"/>
    </source>
</evidence>
<organism evidence="2 3">
    <name type="scientific">[Torrubiella] hemipterigena</name>
    <dbReference type="NCBI Taxonomy" id="1531966"/>
    <lineage>
        <taxon>Eukaryota</taxon>
        <taxon>Fungi</taxon>
        <taxon>Dikarya</taxon>
        <taxon>Ascomycota</taxon>
        <taxon>Pezizomycotina</taxon>
        <taxon>Sordariomycetes</taxon>
        <taxon>Hypocreomycetidae</taxon>
        <taxon>Hypocreales</taxon>
        <taxon>Clavicipitaceae</taxon>
        <taxon>Clavicipitaceae incertae sedis</taxon>
        <taxon>'Torrubiella' clade</taxon>
    </lineage>
</organism>
<dbReference type="Gene3D" id="3.90.226.10">
    <property type="entry name" value="2-enoyl-CoA Hydratase, Chain A, domain 1"/>
    <property type="match status" value="1"/>
</dbReference>
<keyword evidence="3" id="KW-1185">Reference proteome</keyword>
<protein>
    <recommendedName>
        <fullName evidence="4">Enoyl-CoA hydratase/isomerase family protein</fullName>
    </recommendedName>
</protein>
<keyword evidence="1" id="KW-0732">Signal</keyword>
<dbReference type="PANTHER" id="PTHR43459:SF1">
    <property type="entry name" value="EG:BACN32G11.4 PROTEIN"/>
    <property type="match status" value="1"/>
</dbReference>
<dbReference type="AlphaFoldDB" id="A0A0A1SPR3"/>
<dbReference type="EMBL" id="CDHN01000001">
    <property type="protein sequence ID" value="CEJ82423.1"/>
    <property type="molecule type" value="Genomic_DNA"/>
</dbReference>
<dbReference type="InterPro" id="IPR029045">
    <property type="entry name" value="ClpP/crotonase-like_dom_sf"/>
</dbReference>
<dbReference type="HOGENOM" id="CLU_009834_7_1_1"/>
<evidence type="ECO:0008006" key="4">
    <source>
        <dbReference type="Google" id="ProtNLM"/>
    </source>
</evidence>
<dbReference type="OrthoDB" id="410701at2759"/>
<reference evidence="2 3" key="1">
    <citation type="journal article" date="2015" name="Genome Announc.">
        <title>Draft Genome Sequence and Gene Annotation of the Entomopathogenic Fungus Verticillium hemipterigenum.</title>
        <authorList>
            <person name="Horn F."/>
            <person name="Habel A."/>
            <person name="Scharf D.H."/>
            <person name="Dworschak J."/>
            <person name="Brakhage A.A."/>
            <person name="Guthke R."/>
            <person name="Hertweck C."/>
            <person name="Linde J."/>
        </authorList>
    </citation>
    <scope>NUCLEOTIDE SEQUENCE [LARGE SCALE GENOMIC DNA]</scope>
</reference>
<dbReference type="SUPFAM" id="SSF52096">
    <property type="entry name" value="ClpP/crotonase"/>
    <property type="match status" value="1"/>
</dbReference>
<evidence type="ECO:0000313" key="2">
    <source>
        <dbReference type="EMBL" id="CEJ82423.1"/>
    </source>
</evidence>